<dbReference type="InParanoid" id="A0A0D1YLT6"/>
<evidence type="ECO:0000313" key="2">
    <source>
        <dbReference type="Proteomes" id="UP000053259"/>
    </source>
</evidence>
<dbReference type="HOGENOM" id="CLU_053381_7_0_1"/>
<dbReference type="STRING" id="253628.A0A0D1YLT6"/>
<dbReference type="InterPro" id="IPR008972">
    <property type="entry name" value="Cupredoxin"/>
</dbReference>
<protein>
    <recommendedName>
        <fullName evidence="3">Phytocyanin domain-containing protein</fullName>
    </recommendedName>
</protein>
<dbReference type="SUPFAM" id="SSF49503">
    <property type="entry name" value="Cupredoxins"/>
    <property type="match status" value="1"/>
</dbReference>
<evidence type="ECO:0008006" key="3">
    <source>
        <dbReference type="Google" id="ProtNLM"/>
    </source>
</evidence>
<name>A0A0D1YLT6_9PEZI</name>
<dbReference type="OrthoDB" id="5421909at2759"/>
<keyword evidence="2" id="KW-1185">Reference proteome</keyword>
<dbReference type="AlphaFoldDB" id="A0A0D1YLT6"/>
<evidence type="ECO:0000313" key="1">
    <source>
        <dbReference type="EMBL" id="KIW01797.1"/>
    </source>
</evidence>
<dbReference type="VEuPathDB" id="FungiDB:PV09_06653"/>
<dbReference type="EMBL" id="KN847552">
    <property type="protein sequence ID" value="KIW01797.1"/>
    <property type="molecule type" value="Genomic_DNA"/>
</dbReference>
<gene>
    <name evidence="1" type="ORF">PV09_06653</name>
</gene>
<dbReference type="PANTHER" id="PTHR34883:SF17">
    <property type="entry name" value="CUPREDOXIN"/>
    <property type="match status" value="1"/>
</dbReference>
<dbReference type="GeneID" id="27314626"/>
<proteinExistence type="predicted"/>
<dbReference type="RefSeq" id="XP_016211666.1">
    <property type="nucleotide sequence ID" value="XM_016360327.1"/>
</dbReference>
<dbReference type="Gene3D" id="2.60.40.420">
    <property type="entry name" value="Cupredoxins - blue copper proteins"/>
    <property type="match status" value="1"/>
</dbReference>
<dbReference type="PANTHER" id="PTHR34883">
    <property type="entry name" value="SERINE-RICH PROTEIN, PUTATIVE-RELATED-RELATED"/>
    <property type="match status" value="1"/>
</dbReference>
<reference evidence="1 2" key="1">
    <citation type="submission" date="2015-01" db="EMBL/GenBank/DDBJ databases">
        <title>The Genome Sequence of Ochroconis gallopava CBS43764.</title>
        <authorList>
            <consortium name="The Broad Institute Genomics Platform"/>
            <person name="Cuomo C."/>
            <person name="de Hoog S."/>
            <person name="Gorbushina A."/>
            <person name="Stielow B."/>
            <person name="Teixiera M."/>
            <person name="Abouelleil A."/>
            <person name="Chapman S.B."/>
            <person name="Priest M."/>
            <person name="Young S.K."/>
            <person name="Wortman J."/>
            <person name="Nusbaum C."/>
            <person name="Birren B."/>
        </authorList>
    </citation>
    <scope>NUCLEOTIDE SEQUENCE [LARGE SCALE GENOMIC DNA]</scope>
    <source>
        <strain evidence="1 2">CBS 43764</strain>
    </source>
</reference>
<dbReference type="CDD" id="cd00920">
    <property type="entry name" value="Cupredoxin"/>
    <property type="match status" value="1"/>
</dbReference>
<accession>A0A0D1YLT6</accession>
<dbReference type="InterPro" id="IPR052953">
    <property type="entry name" value="Ser-rich/MCO-related"/>
</dbReference>
<organism evidence="1 2">
    <name type="scientific">Verruconis gallopava</name>
    <dbReference type="NCBI Taxonomy" id="253628"/>
    <lineage>
        <taxon>Eukaryota</taxon>
        <taxon>Fungi</taxon>
        <taxon>Dikarya</taxon>
        <taxon>Ascomycota</taxon>
        <taxon>Pezizomycotina</taxon>
        <taxon>Dothideomycetes</taxon>
        <taxon>Pleosporomycetidae</taxon>
        <taxon>Venturiales</taxon>
        <taxon>Sympoventuriaceae</taxon>
        <taxon>Verruconis</taxon>
    </lineage>
</organism>
<dbReference type="Proteomes" id="UP000053259">
    <property type="component" value="Unassembled WGS sequence"/>
</dbReference>
<sequence length="264" mass="25620">MHFSKSAVVAFASTALAANHNILVGLNGGLTFTPQTVNAAVGDTVTWTFLTQNHTVTSGTPNTGCAPDGTFNSGFIPVSSAAANAGNAAGANAAKTKGNFIVRGMNNIFDSRSALEVRQNTLPNFVYKVTSTQPQVFYCAQAQHCQVNMVGVINPASSGPNSLAAYSQLCAKAQTNQLPNTAAGTGGTLNAAAKAVVGKKASTTAAGTAATATTAANGATKAGKGGAANGAAGAANGATKAGKAGAATAASAAAGAAGKGNKGN</sequence>